<accession>A0A6J8E5B6</accession>
<organism evidence="2 3">
    <name type="scientific">Mytilus coruscus</name>
    <name type="common">Sea mussel</name>
    <dbReference type="NCBI Taxonomy" id="42192"/>
    <lineage>
        <taxon>Eukaryota</taxon>
        <taxon>Metazoa</taxon>
        <taxon>Spiralia</taxon>
        <taxon>Lophotrochozoa</taxon>
        <taxon>Mollusca</taxon>
        <taxon>Bivalvia</taxon>
        <taxon>Autobranchia</taxon>
        <taxon>Pteriomorphia</taxon>
        <taxon>Mytilida</taxon>
        <taxon>Mytiloidea</taxon>
        <taxon>Mytilidae</taxon>
        <taxon>Mytilinae</taxon>
        <taxon>Mytilus</taxon>
    </lineage>
</organism>
<dbReference type="AlphaFoldDB" id="A0A6J8E5B6"/>
<dbReference type="EMBL" id="CACVKT020008399">
    <property type="protein sequence ID" value="CAC5415298.1"/>
    <property type="molecule type" value="Genomic_DNA"/>
</dbReference>
<protein>
    <submittedName>
        <fullName evidence="2">Uncharacterized protein</fullName>
    </submittedName>
</protein>
<evidence type="ECO:0000256" key="1">
    <source>
        <dbReference type="SAM" id="Coils"/>
    </source>
</evidence>
<sequence length="286" mass="33064">MSGAKNKATPTLNMDSKQTSFVCDSNTFLIWRRVFLIRYFQILGSNDNVVVKWQDFDKKMNVLTLLDEEQPFERKLPDKDLFKSVTAININSKKLFVVNLYYTTNKCHIQGTKSKLWVEQEYEVLNKLVQSLITNSKRNNTETDNFISEITFPKFLVPEGEALNNSQTLLKCVDEYEQNETLVDDAHNASNTTVTESAISENIQGVSEQNEEEKLTENKVNCNCQKDIQQLQNSLHKIEQILVEKSNTELLVLHKSEHILLQLENISTKLEQKEEKACMIETYKKT</sequence>
<dbReference type="Proteomes" id="UP000507470">
    <property type="component" value="Unassembled WGS sequence"/>
</dbReference>
<reference evidence="2 3" key="1">
    <citation type="submission" date="2020-06" db="EMBL/GenBank/DDBJ databases">
        <authorList>
            <person name="Li R."/>
            <person name="Bekaert M."/>
        </authorList>
    </citation>
    <scope>NUCLEOTIDE SEQUENCE [LARGE SCALE GENOMIC DNA]</scope>
    <source>
        <strain evidence="3">wild</strain>
    </source>
</reference>
<keyword evidence="1" id="KW-0175">Coiled coil</keyword>
<evidence type="ECO:0000313" key="2">
    <source>
        <dbReference type="EMBL" id="CAC5415298.1"/>
    </source>
</evidence>
<gene>
    <name evidence="2" type="ORF">MCOR_48002</name>
</gene>
<evidence type="ECO:0000313" key="3">
    <source>
        <dbReference type="Proteomes" id="UP000507470"/>
    </source>
</evidence>
<feature type="coiled-coil region" evidence="1">
    <location>
        <begin position="228"/>
        <end position="276"/>
    </location>
</feature>
<name>A0A6J8E5B6_MYTCO</name>
<proteinExistence type="predicted"/>
<keyword evidence="3" id="KW-1185">Reference proteome</keyword>